<accession>A0A1M5PWN8</accession>
<dbReference type="RefSeq" id="WP_073175870.1">
    <property type="nucleotide sequence ID" value="NZ_FQVE01000011.1"/>
</dbReference>
<reference evidence="3" key="1">
    <citation type="submission" date="2016-11" db="EMBL/GenBank/DDBJ databases">
        <authorList>
            <person name="Varghese N."/>
            <person name="Submissions S."/>
        </authorList>
    </citation>
    <scope>NUCLEOTIDE SEQUENCE [LARGE SCALE GENOMIC DNA]</scope>
    <source>
        <strain evidence="3">YR203</strain>
    </source>
</reference>
<name>A0A1M5PWN8_9FLAO</name>
<feature type="transmembrane region" description="Helical" evidence="1">
    <location>
        <begin position="15"/>
        <end position="33"/>
    </location>
</feature>
<organism evidence="2 3">
    <name type="scientific">Chryseobacterium vrystaatense</name>
    <dbReference type="NCBI Taxonomy" id="307480"/>
    <lineage>
        <taxon>Bacteria</taxon>
        <taxon>Pseudomonadati</taxon>
        <taxon>Bacteroidota</taxon>
        <taxon>Flavobacteriia</taxon>
        <taxon>Flavobacteriales</taxon>
        <taxon>Weeksellaceae</taxon>
        <taxon>Chryseobacterium group</taxon>
        <taxon>Chryseobacterium</taxon>
    </lineage>
</organism>
<proteinExistence type="predicted"/>
<keyword evidence="1" id="KW-0812">Transmembrane</keyword>
<evidence type="ECO:0000256" key="1">
    <source>
        <dbReference type="SAM" id="Phobius"/>
    </source>
</evidence>
<keyword evidence="1" id="KW-0472">Membrane</keyword>
<keyword evidence="1" id="KW-1133">Transmembrane helix</keyword>
<feature type="transmembrane region" description="Helical" evidence="1">
    <location>
        <begin position="78"/>
        <end position="106"/>
    </location>
</feature>
<protein>
    <submittedName>
        <fullName evidence="2">Uncharacterized protein</fullName>
    </submittedName>
</protein>
<feature type="transmembrane region" description="Helical" evidence="1">
    <location>
        <begin position="53"/>
        <end position="71"/>
    </location>
</feature>
<evidence type="ECO:0000313" key="3">
    <source>
        <dbReference type="Proteomes" id="UP000184108"/>
    </source>
</evidence>
<dbReference type="AlphaFoldDB" id="A0A1M5PWN8"/>
<sequence>MPVPEKIKAFVSKPYIILFVILVLLFCLDDFILKPFITDHYLDEDLKSFKDFSWKYLAMIAVVLAIVLVIISKAKKILPILILFAFSVFLVFFGLITLLTHILLYINVQTEKEDVINTYKVIHHHETFWLHAGEENSIHGNKAIQLIDKKRKEKNQNSMLEYKTGDTVKVTFKKGIFNVNYLD</sequence>
<evidence type="ECO:0000313" key="2">
    <source>
        <dbReference type="EMBL" id="SHH06437.1"/>
    </source>
</evidence>
<dbReference type="Proteomes" id="UP000184108">
    <property type="component" value="Unassembled WGS sequence"/>
</dbReference>
<dbReference type="EMBL" id="FQVE01000011">
    <property type="protein sequence ID" value="SHH06437.1"/>
    <property type="molecule type" value="Genomic_DNA"/>
</dbReference>
<gene>
    <name evidence="2" type="ORF">SAMN02787073_0188</name>
</gene>